<dbReference type="Proteomes" id="UP000274131">
    <property type="component" value="Unassembled WGS sequence"/>
</dbReference>
<accession>A0A0N4VP98</accession>
<proteinExistence type="predicted"/>
<reference evidence="1 2" key="2">
    <citation type="submission" date="2018-10" db="EMBL/GenBank/DDBJ databases">
        <authorList>
            <consortium name="Pathogen Informatics"/>
        </authorList>
    </citation>
    <scope>NUCLEOTIDE SEQUENCE [LARGE SCALE GENOMIC DNA]</scope>
</reference>
<keyword evidence="2" id="KW-1185">Reference proteome</keyword>
<gene>
    <name evidence="1" type="ORF">EVEC_LOCUS11994</name>
</gene>
<dbReference type="WBParaSite" id="EVEC_0001282601-mRNA-1">
    <property type="protein sequence ID" value="EVEC_0001282601-mRNA-1"/>
    <property type="gene ID" value="EVEC_0001282601"/>
</dbReference>
<sequence>MKSTDDFDIKTEMATVEHRLYAFKEKLELMVRRQVELEKRLQDAEVYAGENVQLQRRNDQLLAENCELRSQLQQLSANADGVAETVSP</sequence>
<evidence type="ECO:0000313" key="2">
    <source>
        <dbReference type="Proteomes" id="UP000274131"/>
    </source>
</evidence>
<name>A0A0N4VP98_ENTVE</name>
<protein>
    <submittedName>
        <fullName evidence="3">Protein phosphatase 1 regulatory subunit 21</fullName>
    </submittedName>
</protein>
<reference evidence="3" key="1">
    <citation type="submission" date="2017-02" db="UniProtKB">
        <authorList>
            <consortium name="WormBaseParasite"/>
        </authorList>
    </citation>
    <scope>IDENTIFICATION</scope>
</reference>
<organism evidence="3">
    <name type="scientific">Enterobius vermicularis</name>
    <name type="common">Human pinworm</name>
    <dbReference type="NCBI Taxonomy" id="51028"/>
    <lineage>
        <taxon>Eukaryota</taxon>
        <taxon>Metazoa</taxon>
        <taxon>Ecdysozoa</taxon>
        <taxon>Nematoda</taxon>
        <taxon>Chromadorea</taxon>
        <taxon>Rhabditida</taxon>
        <taxon>Spirurina</taxon>
        <taxon>Oxyuridomorpha</taxon>
        <taxon>Oxyuroidea</taxon>
        <taxon>Oxyuridae</taxon>
        <taxon>Enterobius</taxon>
    </lineage>
</organism>
<evidence type="ECO:0000313" key="1">
    <source>
        <dbReference type="EMBL" id="VDD97243.1"/>
    </source>
</evidence>
<dbReference type="AlphaFoldDB" id="A0A0N4VP98"/>
<evidence type="ECO:0000313" key="3">
    <source>
        <dbReference type="WBParaSite" id="EVEC_0001282601-mRNA-1"/>
    </source>
</evidence>
<dbReference type="EMBL" id="UXUI01013177">
    <property type="protein sequence ID" value="VDD97243.1"/>
    <property type="molecule type" value="Genomic_DNA"/>
</dbReference>